<dbReference type="InterPro" id="IPR002130">
    <property type="entry name" value="Cyclophilin-type_PPIase_dom"/>
</dbReference>
<dbReference type="GO" id="GO:0003755">
    <property type="term" value="F:peptidyl-prolyl cis-trans isomerase activity"/>
    <property type="evidence" value="ECO:0007669"/>
    <property type="project" value="UniProtKB-UniRule"/>
</dbReference>
<keyword evidence="3 7" id="KW-0732">Signal</keyword>
<keyword evidence="8" id="KW-0472">Membrane</keyword>
<dbReference type="PANTHER" id="PTHR11071:SF478">
    <property type="entry name" value="PEPTIDYL-PROLYL CIS-TRANS ISOMERASE, RHODOPSIN-SPECIFIC ISOZYME"/>
    <property type="match status" value="1"/>
</dbReference>
<dbReference type="FunFam" id="2.40.100.10:FF:000019">
    <property type="entry name" value="Peptidyl-prolyl cis-trans isomerase"/>
    <property type="match status" value="1"/>
</dbReference>
<evidence type="ECO:0000313" key="10">
    <source>
        <dbReference type="EMBL" id="CAK1549919.1"/>
    </source>
</evidence>
<keyword evidence="5 7" id="KW-0413">Isomerase</keyword>
<dbReference type="GO" id="GO:0005737">
    <property type="term" value="C:cytoplasm"/>
    <property type="evidence" value="ECO:0007669"/>
    <property type="project" value="TreeGrafter"/>
</dbReference>
<evidence type="ECO:0000313" key="11">
    <source>
        <dbReference type="Proteomes" id="UP001497472"/>
    </source>
</evidence>
<accession>A0AAV1JKN4</accession>
<dbReference type="EC" id="5.2.1.8" evidence="7"/>
<evidence type="ECO:0000256" key="6">
    <source>
        <dbReference type="ARBA" id="ARBA00056644"/>
    </source>
</evidence>
<proteinExistence type="inferred from homology"/>
<feature type="chain" id="PRO_5043095308" description="Peptidyl-prolyl cis-trans isomerase" evidence="7">
    <location>
        <begin position="22"/>
        <end position="234"/>
    </location>
</feature>
<keyword evidence="11" id="KW-1185">Reference proteome</keyword>
<comment type="catalytic activity">
    <reaction evidence="1 7">
        <text>[protein]-peptidylproline (omega=180) = [protein]-peptidylproline (omega=0)</text>
        <dbReference type="Rhea" id="RHEA:16237"/>
        <dbReference type="Rhea" id="RHEA-COMP:10747"/>
        <dbReference type="Rhea" id="RHEA-COMP:10748"/>
        <dbReference type="ChEBI" id="CHEBI:83833"/>
        <dbReference type="ChEBI" id="CHEBI:83834"/>
        <dbReference type="EC" id="5.2.1.8"/>
    </reaction>
</comment>
<comment type="similarity">
    <text evidence="2 7">Belongs to the cyclophilin-type PPIase family.</text>
</comment>
<evidence type="ECO:0000256" key="4">
    <source>
        <dbReference type="ARBA" id="ARBA00023110"/>
    </source>
</evidence>
<comment type="function">
    <text evidence="6">PPIases accelerate the folding of proteins. It catalyzes the cis-trans isomerization of proline imidic peptide bonds in oligopeptides. Acts on the folding of rhodopsin RH1 and RH2 (but not RH3) and is required for visual transduction.</text>
</comment>
<feature type="domain" description="PPIase cyclophilin-type" evidence="9">
    <location>
        <begin position="31"/>
        <end position="189"/>
    </location>
</feature>
<dbReference type="Gene3D" id="2.40.100.10">
    <property type="entry name" value="Cyclophilin-like"/>
    <property type="match status" value="1"/>
</dbReference>
<keyword evidence="8" id="KW-1133">Transmembrane helix</keyword>
<evidence type="ECO:0000256" key="2">
    <source>
        <dbReference type="ARBA" id="ARBA00007365"/>
    </source>
</evidence>
<dbReference type="Pfam" id="PF00160">
    <property type="entry name" value="Pro_isomerase"/>
    <property type="match status" value="1"/>
</dbReference>
<reference evidence="10 11" key="1">
    <citation type="submission" date="2023-11" db="EMBL/GenBank/DDBJ databases">
        <authorList>
            <person name="Okamura Y."/>
        </authorList>
    </citation>
    <scope>NUCLEOTIDE SEQUENCE [LARGE SCALE GENOMIC DNA]</scope>
</reference>
<evidence type="ECO:0000256" key="1">
    <source>
        <dbReference type="ARBA" id="ARBA00000971"/>
    </source>
</evidence>
<gene>
    <name evidence="10" type="ORF">LNINA_LOCUS9178</name>
</gene>
<dbReference type="EMBL" id="CAVLEF010000040">
    <property type="protein sequence ID" value="CAK1549919.1"/>
    <property type="molecule type" value="Genomic_DNA"/>
</dbReference>
<dbReference type="InterPro" id="IPR029000">
    <property type="entry name" value="Cyclophilin-like_dom_sf"/>
</dbReference>
<sequence>MNIYNIISKIILLQFFGTVYARQLRVTDQVFFDIANDEKPLGRIVIGLFGDLAPKAVKNFKVLATKGINGKSYKGTSFNRIIKRFMVQGGDVVSDNGAGSISIYGEVFDDENLDTEHTYAGFVSMANKGKNTNGCQFIITLKGTPWLDGLHTVIGKVVEGQNIVHVIEHTPTNVDDRPTKRVFIANSGLLPTDPFYISDNPYDIWGWVRASAVPLTMSFSILGFFHWMISKIDF</sequence>
<evidence type="ECO:0000256" key="5">
    <source>
        <dbReference type="ARBA" id="ARBA00023235"/>
    </source>
</evidence>
<feature type="transmembrane region" description="Helical" evidence="8">
    <location>
        <begin position="204"/>
        <end position="229"/>
    </location>
</feature>
<feature type="signal peptide" evidence="7">
    <location>
        <begin position="1"/>
        <end position="21"/>
    </location>
</feature>
<evidence type="ECO:0000256" key="8">
    <source>
        <dbReference type="SAM" id="Phobius"/>
    </source>
</evidence>
<dbReference type="GO" id="GO:0006457">
    <property type="term" value="P:protein folding"/>
    <property type="evidence" value="ECO:0007669"/>
    <property type="project" value="TreeGrafter"/>
</dbReference>
<keyword evidence="4 7" id="KW-0697">Rotamase</keyword>
<dbReference type="Proteomes" id="UP001497472">
    <property type="component" value="Unassembled WGS sequence"/>
</dbReference>
<evidence type="ECO:0000256" key="7">
    <source>
        <dbReference type="RuleBase" id="RU363019"/>
    </source>
</evidence>
<comment type="caution">
    <text evidence="10">The sequence shown here is derived from an EMBL/GenBank/DDBJ whole genome shotgun (WGS) entry which is preliminary data.</text>
</comment>
<name>A0AAV1JKN4_9NEOP</name>
<evidence type="ECO:0000259" key="9">
    <source>
        <dbReference type="PROSITE" id="PS50072"/>
    </source>
</evidence>
<dbReference type="GO" id="GO:0016018">
    <property type="term" value="F:cyclosporin A binding"/>
    <property type="evidence" value="ECO:0007669"/>
    <property type="project" value="TreeGrafter"/>
</dbReference>
<keyword evidence="8" id="KW-0812">Transmembrane</keyword>
<evidence type="ECO:0000256" key="3">
    <source>
        <dbReference type="ARBA" id="ARBA00022729"/>
    </source>
</evidence>
<dbReference type="PROSITE" id="PS50072">
    <property type="entry name" value="CSA_PPIASE_2"/>
    <property type="match status" value="1"/>
</dbReference>
<dbReference type="PANTHER" id="PTHR11071">
    <property type="entry name" value="PEPTIDYL-PROLYL CIS-TRANS ISOMERASE"/>
    <property type="match status" value="1"/>
</dbReference>
<dbReference type="PRINTS" id="PR00153">
    <property type="entry name" value="CSAPPISMRASE"/>
</dbReference>
<dbReference type="AlphaFoldDB" id="A0AAV1JKN4"/>
<dbReference type="SUPFAM" id="SSF50891">
    <property type="entry name" value="Cyclophilin-like"/>
    <property type="match status" value="1"/>
</dbReference>
<organism evidence="10 11">
    <name type="scientific">Leptosia nina</name>
    <dbReference type="NCBI Taxonomy" id="320188"/>
    <lineage>
        <taxon>Eukaryota</taxon>
        <taxon>Metazoa</taxon>
        <taxon>Ecdysozoa</taxon>
        <taxon>Arthropoda</taxon>
        <taxon>Hexapoda</taxon>
        <taxon>Insecta</taxon>
        <taxon>Pterygota</taxon>
        <taxon>Neoptera</taxon>
        <taxon>Endopterygota</taxon>
        <taxon>Lepidoptera</taxon>
        <taxon>Glossata</taxon>
        <taxon>Ditrysia</taxon>
        <taxon>Papilionoidea</taxon>
        <taxon>Pieridae</taxon>
        <taxon>Pierinae</taxon>
        <taxon>Leptosia</taxon>
    </lineage>
</organism>
<protein>
    <recommendedName>
        <fullName evidence="7">Peptidyl-prolyl cis-trans isomerase</fullName>
        <shortName evidence="7">PPIase</shortName>
        <ecNumber evidence="7">5.2.1.8</ecNumber>
    </recommendedName>
</protein>